<accession>A0A1I2C193</accession>
<evidence type="ECO:0000313" key="8">
    <source>
        <dbReference type="Proteomes" id="UP000199516"/>
    </source>
</evidence>
<dbReference type="Proteomes" id="UP000199516">
    <property type="component" value="Unassembled WGS sequence"/>
</dbReference>
<dbReference type="OrthoDB" id="2355635at2"/>
<evidence type="ECO:0000256" key="6">
    <source>
        <dbReference type="SAM" id="Phobius"/>
    </source>
</evidence>
<dbReference type="STRING" id="930128.SAMN05192532_102590"/>
<reference evidence="7 8" key="1">
    <citation type="submission" date="2016-10" db="EMBL/GenBank/DDBJ databases">
        <authorList>
            <person name="de Groot N.N."/>
        </authorList>
    </citation>
    <scope>NUCLEOTIDE SEQUENCE [LARGE SCALE GENOMIC DNA]</scope>
    <source>
        <strain evidence="7 8">DSM 23995</strain>
    </source>
</reference>
<evidence type="ECO:0000256" key="2">
    <source>
        <dbReference type="ARBA" id="ARBA00022475"/>
    </source>
</evidence>
<evidence type="ECO:0000313" key="7">
    <source>
        <dbReference type="EMBL" id="SFE61340.1"/>
    </source>
</evidence>
<evidence type="ECO:0000256" key="4">
    <source>
        <dbReference type="ARBA" id="ARBA00022989"/>
    </source>
</evidence>
<dbReference type="AlphaFoldDB" id="A0A1I2C193"/>
<sequence>MKTFGENIKEYVQFTLFVMALYVLGFGFTPYEDWFLSLGVGSVIGLFNLWSMYRDVKKTGEAAEQQKAAFTFGMVSRLAAGAVAALLFIRFPEVFRIAGLAGGVMTPYVIILFHSLMQIKRG</sequence>
<dbReference type="Pfam" id="PF03899">
    <property type="entry name" value="ATP-synt_I"/>
    <property type="match status" value="1"/>
</dbReference>
<proteinExistence type="predicted"/>
<evidence type="ECO:0000256" key="5">
    <source>
        <dbReference type="ARBA" id="ARBA00023136"/>
    </source>
</evidence>
<comment type="subcellular location">
    <subcellularLocation>
        <location evidence="1">Cell membrane</location>
        <topology evidence="1">Multi-pass membrane protein</topology>
    </subcellularLocation>
</comment>
<feature type="transmembrane region" description="Helical" evidence="6">
    <location>
        <begin position="34"/>
        <end position="53"/>
    </location>
</feature>
<feature type="transmembrane region" description="Helical" evidence="6">
    <location>
        <begin position="12"/>
        <end position="28"/>
    </location>
</feature>
<evidence type="ECO:0000256" key="3">
    <source>
        <dbReference type="ARBA" id="ARBA00022692"/>
    </source>
</evidence>
<name>A0A1I2C193_9BACI</name>
<evidence type="ECO:0000256" key="1">
    <source>
        <dbReference type="ARBA" id="ARBA00004651"/>
    </source>
</evidence>
<keyword evidence="2" id="KW-1003">Cell membrane</keyword>
<dbReference type="GO" id="GO:0005886">
    <property type="term" value="C:plasma membrane"/>
    <property type="evidence" value="ECO:0007669"/>
    <property type="project" value="UniProtKB-SubCell"/>
</dbReference>
<keyword evidence="3 6" id="KW-0812">Transmembrane</keyword>
<feature type="transmembrane region" description="Helical" evidence="6">
    <location>
        <begin position="74"/>
        <end position="91"/>
    </location>
</feature>
<organism evidence="7 8">
    <name type="scientific">Alteribacillus iranensis</name>
    <dbReference type="NCBI Taxonomy" id="930128"/>
    <lineage>
        <taxon>Bacteria</taxon>
        <taxon>Bacillati</taxon>
        <taxon>Bacillota</taxon>
        <taxon>Bacilli</taxon>
        <taxon>Bacillales</taxon>
        <taxon>Bacillaceae</taxon>
        <taxon>Alteribacillus</taxon>
    </lineage>
</organism>
<dbReference type="RefSeq" id="WP_091659361.1">
    <property type="nucleotide sequence ID" value="NZ_FONT01000002.1"/>
</dbReference>
<protein>
    <submittedName>
        <fullName evidence="7">ATP synthase protein I</fullName>
    </submittedName>
</protein>
<dbReference type="PANTHER" id="PTHR40035">
    <property type="entry name" value="ATP SYNTHASE PROTEIN I"/>
    <property type="match status" value="1"/>
</dbReference>
<keyword evidence="4 6" id="KW-1133">Transmembrane helix</keyword>
<keyword evidence="5 6" id="KW-0472">Membrane</keyword>
<dbReference type="InterPro" id="IPR039072">
    <property type="entry name" value="ATP_synth_I_Bacilli"/>
</dbReference>
<dbReference type="PANTHER" id="PTHR40035:SF1">
    <property type="entry name" value="ATP SYNTHASE PROTEIN I"/>
    <property type="match status" value="1"/>
</dbReference>
<dbReference type="EMBL" id="FONT01000002">
    <property type="protein sequence ID" value="SFE61340.1"/>
    <property type="molecule type" value="Genomic_DNA"/>
</dbReference>
<dbReference type="InterPro" id="IPR005598">
    <property type="entry name" value="ATP_synth_I"/>
</dbReference>
<gene>
    <name evidence="7" type="ORF">SAMN05192532_102590</name>
</gene>
<feature type="transmembrane region" description="Helical" evidence="6">
    <location>
        <begin position="97"/>
        <end position="117"/>
    </location>
</feature>
<keyword evidence="8" id="KW-1185">Reference proteome</keyword>